<dbReference type="EMBL" id="NBAG03000233">
    <property type="protein sequence ID" value="PNI68073.1"/>
    <property type="molecule type" value="Genomic_DNA"/>
</dbReference>
<reference evidence="2 3" key="1">
    <citation type="submission" date="2017-12" db="EMBL/GenBank/DDBJ databases">
        <title>High-resolution comparative analysis of great ape genomes.</title>
        <authorList>
            <person name="Pollen A."/>
            <person name="Hastie A."/>
            <person name="Hormozdiari F."/>
            <person name="Dougherty M."/>
            <person name="Liu R."/>
            <person name="Chaisson M."/>
            <person name="Hoppe E."/>
            <person name="Hill C."/>
            <person name="Pang A."/>
            <person name="Hillier L."/>
            <person name="Baker C."/>
            <person name="Armstrong J."/>
            <person name="Shendure J."/>
            <person name="Paten B."/>
            <person name="Wilson R."/>
            <person name="Chao H."/>
            <person name="Schneider V."/>
            <person name="Ventura M."/>
            <person name="Kronenberg Z."/>
            <person name="Murali S."/>
            <person name="Gordon D."/>
            <person name="Cantsilieris S."/>
            <person name="Munson K."/>
            <person name="Nelson B."/>
            <person name="Raja A."/>
            <person name="Underwood J."/>
            <person name="Diekhans M."/>
            <person name="Fiddes I."/>
            <person name="Haussler D."/>
            <person name="Eichler E."/>
        </authorList>
    </citation>
    <scope>NUCLEOTIDE SEQUENCE [LARGE SCALE GENOMIC DNA]</scope>
    <source>
        <strain evidence="2">Yerkes chimp pedigree #C0471</strain>
    </source>
</reference>
<name>A0A2J8N8H8_PANTR</name>
<dbReference type="PANTHER" id="PTHR47308:SF1">
    <property type="entry name" value="NUCLEAR GTPASE SLIP-GC"/>
    <property type="match status" value="1"/>
</dbReference>
<dbReference type="Proteomes" id="UP000236370">
    <property type="component" value="Unassembled WGS sequence"/>
</dbReference>
<comment type="caution">
    <text evidence="2">The sequence shown here is derived from an EMBL/GenBank/DDBJ whole genome shotgun (WGS) entry which is preliminary data.</text>
</comment>
<proteinExistence type="predicted"/>
<accession>A0A2J8N8H8</accession>
<evidence type="ECO:0000313" key="2">
    <source>
        <dbReference type="EMBL" id="PNI68073.1"/>
    </source>
</evidence>
<gene>
    <name evidence="2" type="ORF">CK820_G0013289</name>
</gene>
<protein>
    <submittedName>
        <fullName evidence="2">NUGGC isoform 2</fullName>
    </submittedName>
</protein>
<feature type="compositionally biased region" description="Basic and acidic residues" evidence="1">
    <location>
        <begin position="1"/>
        <end position="23"/>
    </location>
</feature>
<feature type="region of interest" description="Disordered" evidence="1">
    <location>
        <begin position="1"/>
        <end position="37"/>
    </location>
</feature>
<feature type="non-terminal residue" evidence="2">
    <location>
        <position position="76"/>
    </location>
</feature>
<organism evidence="2 3">
    <name type="scientific">Pan troglodytes</name>
    <name type="common">Chimpanzee</name>
    <dbReference type="NCBI Taxonomy" id="9598"/>
    <lineage>
        <taxon>Eukaryota</taxon>
        <taxon>Metazoa</taxon>
        <taxon>Chordata</taxon>
        <taxon>Craniata</taxon>
        <taxon>Vertebrata</taxon>
        <taxon>Euteleostomi</taxon>
        <taxon>Mammalia</taxon>
        <taxon>Eutheria</taxon>
        <taxon>Euarchontoglires</taxon>
        <taxon>Primates</taxon>
        <taxon>Haplorrhini</taxon>
        <taxon>Catarrhini</taxon>
        <taxon>Hominidae</taxon>
        <taxon>Pan</taxon>
    </lineage>
</organism>
<evidence type="ECO:0000256" key="1">
    <source>
        <dbReference type="SAM" id="MobiDB-lite"/>
    </source>
</evidence>
<dbReference type="PANTHER" id="PTHR47308">
    <property type="entry name" value="NUCLEAR GTPASE SLIP-GC"/>
    <property type="match status" value="1"/>
</dbReference>
<dbReference type="AlphaFoldDB" id="A0A2J8N8H8"/>
<evidence type="ECO:0000313" key="3">
    <source>
        <dbReference type="Proteomes" id="UP000236370"/>
    </source>
</evidence>
<dbReference type="InterPro" id="IPR053082">
    <property type="entry name" value="Nuclear_GTPase_SLIP-GC"/>
</dbReference>
<sequence>MAETKDVFGQEPHPVEDDLYKEPTRKRRKSDRDQRFRAFPSMEQSALKEYTSFGDLVLYPCQVPTGDISLLIPDEK</sequence>